<dbReference type="InterPro" id="IPR020456">
    <property type="entry name" value="Acylphosphatase"/>
</dbReference>
<comment type="catalytic activity">
    <reaction evidence="4 5 6">
        <text>an acyl phosphate + H2O = a carboxylate + phosphate + H(+)</text>
        <dbReference type="Rhea" id="RHEA:14965"/>
        <dbReference type="ChEBI" id="CHEBI:15377"/>
        <dbReference type="ChEBI" id="CHEBI:15378"/>
        <dbReference type="ChEBI" id="CHEBI:29067"/>
        <dbReference type="ChEBI" id="CHEBI:43474"/>
        <dbReference type="ChEBI" id="CHEBI:59918"/>
        <dbReference type="EC" id="3.6.1.7"/>
    </reaction>
</comment>
<evidence type="ECO:0000256" key="3">
    <source>
        <dbReference type="ARBA" id="ARBA00015991"/>
    </source>
</evidence>
<dbReference type="PROSITE" id="PS51160">
    <property type="entry name" value="ACYLPHOSPHATASE_3"/>
    <property type="match status" value="1"/>
</dbReference>
<dbReference type="PROSITE" id="PS00150">
    <property type="entry name" value="ACYLPHOSPHATASE_1"/>
    <property type="match status" value="1"/>
</dbReference>
<dbReference type="GO" id="GO:0003998">
    <property type="term" value="F:acylphosphatase activity"/>
    <property type="evidence" value="ECO:0007669"/>
    <property type="project" value="UniProtKB-EC"/>
</dbReference>
<dbReference type="Proteomes" id="UP000229329">
    <property type="component" value="Unassembled WGS sequence"/>
</dbReference>
<comment type="similarity">
    <text evidence="1 7">Belongs to the acylphosphatase family.</text>
</comment>
<evidence type="ECO:0000313" key="9">
    <source>
        <dbReference type="EMBL" id="PJG86282.1"/>
    </source>
</evidence>
<gene>
    <name evidence="9" type="ORF">CVP05_00235</name>
</gene>
<protein>
    <recommendedName>
        <fullName evidence="3 5">Acylphosphatase</fullName>
        <ecNumber evidence="2 5">3.6.1.7</ecNumber>
    </recommendedName>
</protein>
<feature type="active site" evidence="5">
    <location>
        <position position="36"/>
    </location>
</feature>
<comment type="caution">
    <text evidence="9">The sequence shown here is derived from an EMBL/GenBank/DDBJ whole genome shotgun (WGS) entry which is preliminary data.</text>
</comment>
<dbReference type="RefSeq" id="WP_100287558.1">
    <property type="nucleotide sequence ID" value="NZ_PHHA01000002.1"/>
</dbReference>
<evidence type="ECO:0000256" key="5">
    <source>
        <dbReference type="PROSITE-ProRule" id="PRU00520"/>
    </source>
</evidence>
<feature type="domain" description="Acylphosphatase-like" evidence="8">
    <location>
        <begin position="3"/>
        <end position="90"/>
    </location>
</feature>
<evidence type="ECO:0000259" key="8">
    <source>
        <dbReference type="PROSITE" id="PS51160"/>
    </source>
</evidence>
<evidence type="ECO:0000256" key="7">
    <source>
        <dbReference type="RuleBase" id="RU004168"/>
    </source>
</evidence>
<evidence type="ECO:0000256" key="6">
    <source>
        <dbReference type="RuleBase" id="RU000553"/>
    </source>
</evidence>
<dbReference type="SUPFAM" id="SSF54975">
    <property type="entry name" value="Acylphosphatase/BLUF domain-like"/>
    <property type="match status" value="1"/>
</dbReference>
<dbReference type="PANTHER" id="PTHR47268:SF4">
    <property type="entry name" value="ACYLPHOSPHATASE"/>
    <property type="match status" value="1"/>
</dbReference>
<dbReference type="PROSITE" id="PS00151">
    <property type="entry name" value="ACYLPHOSPHATASE_2"/>
    <property type="match status" value="1"/>
</dbReference>
<evidence type="ECO:0000256" key="2">
    <source>
        <dbReference type="ARBA" id="ARBA00012150"/>
    </source>
</evidence>
<dbReference type="Gene3D" id="3.30.70.100">
    <property type="match status" value="1"/>
</dbReference>
<dbReference type="OrthoDB" id="5295388at2"/>
<dbReference type="InterPro" id="IPR036046">
    <property type="entry name" value="Acylphosphatase-like_dom_sf"/>
</dbReference>
<keyword evidence="10" id="KW-1185">Reference proteome</keyword>
<dbReference type="Pfam" id="PF00708">
    <property type="entry name" value="Acylphosphatase"/>
    <property type="match status" value="1"/>
</dbReference>
<keyword evidence="5 6" id="KW-0378">Hydrolase</keyword>
<dbReference type="PANTHER" id="PTHR47268">
    <property type="entry name" value="ACYLPHOSPHATASE"/>
    <property type="match status" value="1"/>
</dbReference>
<organism evidence="9 10">
    <name type="scientific">Conservatibacter flavescens</name>
    <dbReference type="NCBI Taxonomy" id="28161"/>
    <lineage>
        <taxon>Bacteria</taxon>
        <taxon>Pseudomonadati</taxon>
        <taxon>Pseudomonadota</taxon>
        <taxon>Gammaproteobacteria</taxon>
        <taxon>Pasteurellales</taxon>
        <taxon>Pasteurellaceae</taxon>
        <taxon>Conservatibacter</taxon>
    </lineage>
</organism>
<name>A0A2M8S566_9PAST</name>
<dbReference type="AlphaFoldDB" id="A0A2M8S566"/>
<dbReference type="EC" id="3.6.1.7" evidence="2 5"/>
<evidence type="ECO:0000313" key="10">
    <source>
        <dbReference type="Proteomes" id="UP000229329"/>
    </source>
</evidence>
<evidence type="ECO:0000256" key="4">
    <source>
        <dbReference type="ARBA" id="ARBA00047645"/>
    </source>
</evidence>
<dbReference type="NCBIfam" id="NF011019">
    <property type="entry name" value="PRK14448.1"/>
    <property type="match status" value="1"/>
</dbReference>
<dbReference type="EMBL" id="PHHA01000002">
    <property type="protein sequence ID" value="PJG86282.1"/>
    <property type="molecule type" value="Genomic_DNA"/>
</dbReference>
<sequence length="90" mass="10767">MLIRQYNVYGRVQGVGFRYFTWKKAQQLDLKGFVRNLSDGSVSILVQGTQEQLAQFRHWLEEGPKTAHVERVLEQHYDEERVFTTFEIRY</sequence>
<dbReference type="NCBIfam" id="NF011000">
    <property type="entry name" value="PRK14426.1"/>
    <property type="match status" value="1"/>
</dbReference>
<feature type="active site" evidence="5">
    <location>
        <position position="18"/>
    </location>
</feature>
<dbReference type="InterPro" id="IPR017968">
    <property type="entry name" value="Acylphosphatase_CS"/>
</dbReference>
<dbReference type="InterPro" id="IPR001792">
    <property type="entry name" value="Acylphosphatase-like_dom"/>
</dbReference>
<reference evidence="9 10" key="1">
    <citation type="submission" date="2017-11" db="EMBL/GenBank/DDBJ databases">
        <title>Reclassification of Bisgaard taxon 7 as Conservatibacter flavescens gen. nov., sp. nov.</title>
        <authorList>
            <person name="Christensen H."/>
        </authorList>
    </citation>
    <scope>NUCLEOTIDE SEQUENCE [LARGE SCALE GENOMIC DNA]</scope>
    <source>
        <strain evidence="9 10">7_4</strain>
    </source>
</reference>
<accession>A0A2M8S566</accession>
<dbReference type="PRINTS" id="PR00112">
    <property type="entry name" value="ACYLPHPHTASE"/>
</dbReference>
<proteinExistence type="inferred from homology"/>
<evidence type="ECO:0000256" key="1">
    <source>
        <dbReference type="ARBA" id="ARBA00005614"/>
    </source>
</evidence>